<accession>A0A1R4HIS5</accession>
<keyword evidence="2" id="KW-1185">Reference proteome</keyword>
<sequence length="59" mass="6853">MIPIASTLNVGYLNWRPIPNKIIHQWFKVEPSVNHPPMLDHSVQSQRCKVLFQSIRSLS</sequence>
<dbReference type="Proteomes" id="UP000195667">
    <property type="component" value="Unassembled WGS sequence"/>
</dbReference>
<dbReference type="EMBL" id="FUKI01000165">
    <property type="protein sequence ID" value="SJM96158.1"/>
    <property type="molecule type" value="Genomic_DNA"/>
</dbReference>
<proteinExistence type="predicted"/>
<dbReference type="AlphaFoldDB" id="A0A1R4HIS5"/>
<gene>
    <name evidence="1" type="ORF">CRENPOLYSF1_850045</name>
</gene>
<protein>
    <submittedName>
        <fullName evidence="1">Uncharacterized protein</fullName>
    </submittedName>
</protein>
<evidence type="ECO:0000313" key="2">
    <source>
        <dbReference type="Proteomes" id="UP000195667"/>
    </source>
</evidence>
<name>A0A1R4HIS5_9GAMM</name>
<organism evidence="1 2">
    <name type="scientific">Crenothrix polyspora</name>
    <dbReference type="NCBI Taxonomy" id="360316"/>
    <lineage>
        <taxon>Bacteria</taxon>
        <taxon>Pseudomonadati</taxon>
        <taxon>Pseudomonadota</taxon>
        <taxon>Gammaproteobacteria</taxon>
        <taxon>Methylococcales</taxon>
        <taxon>Crenotrichaceae</taxon>
        <taxon>Crenothrix</taxon>
    </lineage>
</organism>
<evidence type="ECO:0000313" key="1">
    <source>
        <dbReference type="EMBL" id="SJM96158.1"/>
    </source>
</evidence>
<reference evidence="2" key="1">
    <citation type="submission" date="2017-02" db="EMBL/GenBank/DDBJ databases">
        <authorList>
            <person name="Daims H."/>
        </authorList>
    </citation>
    <scope>NUCLEOTIDE SEQUENCE [LARGE SCALE GENOMIC DNA]</scope>
</reference>